<dbReference type="InterPro" id="IPR029000">
    <property type="entry name" value="Cyclophilin-like_dom_sf"/>
</dbReference>
<keyword evidence="2" id="KW-0378">Hydrolase</keyword>
<dbReference type="InterPro" id="IPR010016">
    <property type="entry name" value="PxpB"/>
</dbReference>
<dbReference type="PANTHER" id="PTHR34698:SF2">
    <property type="entry name" value="5-OXOPROLINASE SUBUNIT B"/>
    <property type="match status" value="1"/>
</dbReference>
<dbReference type="Gene3D" id="3.30.1360.40">
    <property type="match status" value="1"/>
</dbReference>
<dbReference type="Gene3D" id="2.40.100.10">
    <property type="entry name" value="Cyclophilin-like"/>
    <property type="match status" value="1"/>
</dbReference>
<sequence>MTRGPAVDATARRLGPGAVMVDVGSDDPARVVAVAAAVRALPGLPVADVVPAACTVLVIFADGRRAADVDVAAVAAAARAALLSVTSAPAAGATTGAPTGLVTRTVERAAGSPDVLEVPTVYDGPDLVDVAQASELTVDELVARHAARTYMAAFVGFAPGFAYLRGLDPRIVATRLDSPRAKVPAGAVAVAGGMTAVYPRVSPGGWRLLGRTALELFDVARVPPALVEPGRPVRFVPVDDHRSVARGGAAGRRPG</sequence>
<reference evidence="5 6" key="1">
    <citation type="submission" date="2017-11" db="EMBL/GenBank/DDBJ databases">
        <title>Genomic Encyclopedia of Archaeal and Bacterial Type Strains, Phase II (KMG-II): From Individual Species to Whole Genera.</title>
        <authorList>
            <person name="Goeker M."/>
        </authorList>
    </citation>
    <scope>NUCLEOTIDE SEQUENCE [LARGE SCALE GENOMIC DNA]</scope>
    <source>
        <strain evidence="5 6">DSM 22413</strain>
    </source>
</reference>
<proteinExistence type="predicted"/>
<evidence type="ECO:0000259" key="4">
    <source>
        <dbReference type="SMART" id="SM00796"/>
    </source>
</evidence>
<protein>
    <submittedName>
        <fullName evidence="5">KipI family sensor histidine kinase inhibitor</fullName>
    </submittedName>
</protein>
<dbReference type="AlphaFoldDB" id="A0A2M8W191"/>
<dbReference type="InterPro" id="IPR003833">
    <property type="entry name" value="CT_C_D"/>
</dbReference>
<dbReference type="SUPFAM" id="SSF50891">
    <property type="entry name" value="Cyclophilin-like"/>
    <property type="match status" value="1"/>
</dbReference>
<dbReference type="Pfam" id="PF02682">
    <property type="entry name" value="CT_C_D"/>
    <property type="match status" value="1"/>
</dbReference>
<evidence type="ECO:0000313" key="5">
    <source>
        <dbReference type="EMBL" id="PJI84704.1"/>
    </source>
</evidence>
<dbReference type="RefSeq" id="WP_245859298.1">
    <property type="nucleotide sequence ID" value="NZ_PGTZ01000014.1"/>
</dbReference>
<dbReference type="GO" id="GO:0016787">
    <property type="term" value="F:hydrolase activity"/>
    <property type="evidence" value="ECO:0007669"/>
    <property type="project" value="UniProtKB-KW"/>
</dbReference>
<gene>
    <name evidence="5" type="ORF">CLV34_3159</name>
</gene>
<keyword evidence="1" id="KW-0547">Nucleotide-binding</keyword>
<feature type="domain" description="Carboxyltransferase" evidence="4">
    <location>
        <begin position="9"/>
        <end position="227"/>
    </location>
</feature>
<keyword evidence="3" id="KW-0067">ATP-binding</keyword>
<accession>A0A2M8W191</accession>
<organism evidence="5 6">
    <name type="scientific">Luteimicrobium subarcticum</name>
    <dbReference type="NCBI Taxonomy" id="620910"/>
    <lineage>
        <taxon>Bacteria</taxon>
        <taxon>Bacillati</taxon>
        <taxon>Actinomycetota</taxon>
        <taxon>Actinomycetes</taxon>
        <taxon>Micrococcales</taxon>
        <taxon>Luteimicrobium</taxon>
    </lineage>
</organism>
<comment type="caution">
    <text evidence="5">The sequence shown here is derived from an EMBL/GenBank/DDBJ whole genome shotgun (WGS) entry which is preliminary data.</text>
</comment>
<evidence type="ECO:0000256" key="3">
    <source>
        <dbReference type="ARBA" id="ARBA00022840"/>
    </source>
</evidence>
<keyword evidence="6" id="KW-1185">Reference proteome</keyword>
<dbReference type="Proteomes" id="UP000231586">
    <property type="component" value="Unassembled WGS sequence"/>
</dbReference>
<evidence type="ECO:0000313" key="6">
    <source>
        <dbReference type="Proteomes" id="UP000231586"/>
    </source>
</evidence>
<name>A0A2M8W191_9MICO</name>
<evidence type="ECO:0000256" key="1">
    <source>
        <dbReference type="ARBA" id="ARBA00022741"/>
    </source>
</evidence>
<dbReference type="SMART" id="SM00796">
    <property type="entry name" value="AHS1"/>
    <property type="match status" value="1"/>
</dbReference>
<dbReference type="PANTHER" id="PTHR34698">
    <property type="entry name" value="5-OXOPROLINASE SUBUNIT B"/>
    <property type="match status" value="1"/>
</dbReference>
<evidence type="ECO:0000256" key="2">
    <source>
        <dbReference type="ARBA" id="ARBA00022801"/>
    </source>
</evidence>
<dbReference type="EMBL" id="PGTZ01000014">
    <property type="protein sequence ID" value="PJI84704.1"/>
    <property type="molecule type" value="Genomic_DNA"/>
</dbReference>
<dbReference type="GO" id="GO:0005524">
    <property type="term" value="F:ATP binding"/>
    <property type="evidence" value="ECO:0007669"/>
    <property type="project" value="UniProtKB-KW"/>
</dbReference>